<evidence type="ECO:0000256" key="1">
    <source>
        <dbReference type="SAM" id="MobiDB-lite"/>
    </source>
</evidence>
<dbReference type="Proteomes" id="UP000053257">
    <property type="component" value="Unassembled WGS sequence"/>
</dbReference>
<feature type="compositionally biased region" description="Basic and acidic residues" evidence="1">
    <location>
        <begin position="81"/>
        <end position="99"/>
    </location>
</feature>
<feature type="compositionally biased region" description="Basic and acidic residues" evidence="1">
    <location>
        <begin position="724"/>
        <end position="756"/>
    </location>
</feature>
<dbReference type="EMBL" id="KN840687">
    <property type="protein sequence ID" value="KIP02272.1"/>
    <property type="molecule type" value="Genomic_DNA"/>
</dbReference>
<gene>
    <name evidence="2" type="ORF">PHLGIDRAFT_16648</name>
</gene>
<evidence type="ECO:0000313" key="3">
    <source>
        <dbReference type="Proteomes" id="UP000053257"/>
    </source>
</evidence>
<keyword evidence="3" id="KW-1185">Reference proteome</keyword>
<proteinExistence type="predicted"/>
<organism evidence="2 3">
    <name type="scientific">Phlebiopsis gigantea (strain 11061_1 CR5-6)</name>
    <name type="common">White-rot fungus</name>
    <name type="synonym">Peniophora gigantea</name>
    <dbReference type="NCBI Taxonomy" id="745531"/>
    <lineage>
        <taxon>Eukaryota</taxon>
        <taxon>Fungi</taxon>
        <taxon>Dikarya</taxon>
        <taxon>Basidiomycota</taxon>
        <taxon>Agaricomycotina</taxon>
        <taxon>Agaricomycetes</taxon>
        <taxon>Polyporales</taxon>
        <taxon>Phanerochaetaceae</taxon>
        <taxon>Phlebiopsis</taxon>
    </lineage>
</organism>
<reference evidence="2 3" key="1">
    <citation type="journal article" date="2014" name="PLoS Genet.">
        <title>Analysis of the Phlebiopsis gigantea genome, transcriptome and secretome provides insight into its pioneer colonization strategies of wood.</title>
        <authorList>
            <person name="Hori C."/>
            <person name="Ishida T."/>
            <person name="Igarashi K."/>
            <person name="Samejima M."/>
            <person name="Suzuki H."/>
            <person name="Master E."/>
            <person name="Ferreira P."/>
            <person name="Ruiz-Duenas F.J."/>
            <person name="Held B."/>
            <person name="Canessa P."/>
            <person name="Larrondo L.F."/>
            <person name="Schmoll M."/>
            <person name="Druzhinina I.S."/>
            <person name="Kubicek C.P."/>
            <person name="Gaskell J.A."/>
            <person name="Kersten P."/>
            <person name="St John F."/>
            <person name="Glasner J."/>
            <person name="Sabat G."/>
            <person name="Splinter BonDurant S."/>
            <person name="Syed K."/>
            <person name="Yadav J."/>
            <person name="Mgbeahuruike A.C."/>
            <person name="Kovalchuk A."/>
            <person name="Asiegbu F.O."/>
            <person name="Lackner G."/>
            <person name="Hoffmeister D."/>
            <person name="Rencoret J."/>
            <person name="Gutierrez A."/>
            <person name="Sun H."/>
            <person name="Lindquist E."/>
            <person name="Barry K."/>
            <person name="Riley R."/>
            <person name="Grigoriev I.V."/>
            <person name="Henrissat B."/>
            <person name="Kues U."/>
            <person name="Berka R.M."/>
            <person name="Martinez A.T."/>
            <person name="Covert S.F."/>
            <person name="Blanchette R.A."/>
            <person name="Cullen D."/>
        </authorList>
    </citation>
    <scope>NUCLEOTIDE SEQUENCE [LARGE SCALE GENOMIC DNA]</scope>
    <source>
        <strain evidence="2 3">11061_1 CR5-6</strain>
    </source>
</reference>
<sequence length="771" mass="83447">MPSSKTPRSFGHGRAGGQAAEPYPTSPEVRKFVRLQNRASPGHVAMDQTHEFSEDEGGPRRDSSASETDAYDSPDSTGGATKKEKATRRECDLHNTQEQEVRTDKADDWCRIREQHGDEVSEVMLTNSNSAHAQDAGIEKPVFGAASVSAFVEHSKWNRCDVGGEDKPGDFTSGEIDAAIDGALIHDTIDLATIQWDQYSSADVLRAPPSPQMDEDHNAIHDDDPMINYALLPPVNLSERAVSKQIAAGGAPVDAIVAANPEMKHQLREECHTALNTYDMPYAGMQYPAFTPVPSAVDATALNTYSAPFTSMQHPAFAPVHAPVDATISNIYSTPHADMWYPPLTPMSAMEVEMLVAHVLASTAQITPLTIPGDDVFAPAPAVDGYAAEMSVANVLIPHPVESTAPGDDSTTEEAYHSDAADCGAQLAVDYASATPVDGDVAPKQARKASTSNPTTHSHWLQDTLLEAQRTPQGGHGTEPHVESDQKHVYEALPKPRIRGKKAKLISYAEGLLRGLYPPTLEVVLISGQIQCAIPGCGMSFDTAEWTFIEVCEHLKDFHYHLITLPPNGQERVRCPCHSLGCLKTFIAPDHGRSSECDIAKVIARHLIGKHLKHRGYTCPLCKSKKKKERDCSETSKLLEIFIPPAAAGLPIIFSYFSSPFPSRRIMRGEILWWYGIANTAGAMIPRRQGIQGPASGTKKSVRHCRPTTNGKPHAEDAGASVNGKDEANGMEEPEKKDDTAESDKEKMDVDTKDESPAATAEPDALAPASS</sequence>
<feature type="region of interest" description="Disordered" evidence="1">
    <location>
        <begin position="1"/>
        <end position="99"/>
    </location>
</feature>
<dbReference type="AlphaFoldDB" id="A0A0C3S067"/>
<name>A0A0C3S067_PHLG1</name>
<feature type="compositionally biased region" description="Basic and acidic residues" evidence="1">
    <location>
        <begin position="48"/>
        <end position="64"/>
    </location>
</feature>
<accession>A0A0C3S067</accession>
<protein>
    <submittedName>
        <fullName evidence="2">Uncharacterized protein</fullName>
    </submittedName>
</protein>
<evidence type="ECO:0000313" key="2">
    <source>
        <dbReference type="EMBL" id="KIP02272.1"/>
    </source>
</evidence>
<dbReference type="HOGENOM" id="CLU_362505_0_0_1"/>
<feature type="region of interest" description="Disordered" evidence="1">
    <location>
        <begin position="688"/>
        <end position="771"/>
    </location>
</feature>
<feature type="compositionally biased region" description="Low complexity" evidence="1">
    <location>
        <begin position="757"/>
        <end position="771"/>
    </location>
</feature>
<feature type="region of interest" description="Disordered" evidence="1">
    <location>
        <begin position="436"/>
        <end position="458"/>
    </location>
</feature>
<feature type="compositionally biased region" description="Polar residues" evidence="1">
    <location>
        <begin position="448"/>
        <end position="458"/>
    </location>
</feature>